<reference evidence="2 3" key="1">
    <citation type="submission" date="2022-05" db="EMBL/GenBank/DDBJ databases">
        <authorList>
            <consortium name="Genoscope - CEA"/>
            <person name="William W."/>
        </authorList>
    </citation>
    <scope>NUCLEOTIDE SEQUENCE [LARGE SCALE GENOMIC DNA]</scope>
</reference>
<feature type="compositionally biased region" description="Basic and acidic residues" evidence="1">
    <location>
        <begin position="187"/>
        <end position="197"/>
    </location>
</feature>
<name>A0ABN8M5E0_9CNID</name>
<dbReference type="SFLD" id="SFLDS00032">
    <property type="entry name" value="Radical_SAM_3-amino-3-carboxyp"/>
    <property type="match status" value="1"/>
</dbReference>
<dbReference type="Gene3D" id="3.40.50.11860">
    <property type="entry name" value="Diphthamide synthesis DPH1/DPH2 domain 3"/>
    <property type="match status" value="1"/>
</dbReference>
<feature type="region of interest" description="Disordered" evidence="1">
    <location>
        <begin position="164"/>
        <end position="197"/>
    </location>
</feature>
<dbReference type="InterPro" id="IPR042265">
    <property type="entry name" value="DPH1/DPH2_3"/>
</dbReference>
<dbReference type="PANTHER" id="PTHR10762:SF1">
    <property type="entry name" value="2-(3-AMINO-3-CARBOXYPROPYL)HISTIDINE SYNTHASE SUBUNIT 1"/>
    <property type="match status" value="1"/>
</dbReference>
<dbReference type="InterPro" id="IPR016435">
    <property type="entry name" value="DPH1/DPH2"/>
</dbReference>
<sequence>VRYDPYSKVLSREYYDIDAMFKVRRDAINAASKARKFGLILSTLGRQGSPKVLENLEQMLKKAGLEYVVVLMSEIFPDKLRLFEDNFTFVFTILVKFGLQFPGVACPRLSIDWGYAFPKPLLSPYEASVVLQQIEWQKDYPMDFYANASLGSWTVNNEVNRQATVSRRRKHLQTEKLTSEEEGTNVESKDDCGGERGDCCGKCHQENSQKLNKTEKIHQ</sequence>
<organism evidence="2 3">
    <name type="scientific">Porites evermanni</name>
    <dbReference type="NCBI Taxonomy" id="104178"/>
    <lineage>
        <taxon>Eukaryota</taxon>
        <taxon>Metazoa</taxon>
        <taxon>Cnidaria</taxon>
        <taxon>Anthozoa</taxon>
        <taxon>Hexacorallia</taxon>
        <taxon>Scleractinia</taxon>
        <taxon>Fungiina</taxon>
        <taxon>Poritidae</taxon>
        <taxon>Porites</taxon>
    </lineage>
</organism>
<protein>
    <submittedName>
        <fullName evidence="2">Uncharacterized protein</fullName>
    </submittedName>
</protein>
<evidence type="ECO:0000256" key="1">
    <source>
        <dbReference type="SAM" id="MobiDB-lite"/>
    </source>
</evidence>
<evidence type="ECO:0000313" key="3">
    <source>
        <dbReference type="Proteomes" id="UP001159427"/>
    </source>
</evidence>
<gene>
    <name evidence="2" type="ORF">PEVE_00013673</name>
</gene>
<feature type="non-terminal residue" evidence="2">
    <location>
        <position position="1"/>
    </location>
</feature>
<comment type="caution">
    <text evidence="2">The sequence shown here is derived from an EMBL/GenBank/DDBJ whole genome shotgun (WGS) entry which is preliminary data.</text>
</comment>
<evidence type="ECO:0000313" key="2">
    <source>
        <dbReference type="EMBL" id="CAH3021994.1"/>
    </source>
</evidence>
<dbReference type="EMBL" id="CALNXI010000201">
    <property type="protein sequence ID" value="CAH3021994.1"/>
    <property type="molecule type" value="Genomic_DNA"/>
</dbReference>
<dbReference type="NCBIfam" id="TIGR00322">
    <property type="entry name" value="diphth2_R"/>
    <property type="match status" value="1"/>
</dbReference>
<keyword evidence="3" id="KW-1185">Reference proteome</keyword>
<dbReference type="Pfam" id="PF01866">
    <property type="entry name" value="Diphthamide_syn"/>
    <property type="match status" value="1"/>
</dbReference>
<accession>A0ABN8M5E0</accession>
<proteinExistence type="predicted"/>
<dbReference type="PANTHER" id="PTHR10762">
    <property type="entry name" value="DIPHTHAMIDE BIOSYNTHESIS PROTEIN"/>
    <property type="match status" value="1"/>
</dbReference>
<dbReference type="Proteomes" id="UP001159427">
    <property type="component" value="Unassembled WGS sequence"/>
</dbReference>